<sequence length="439" mass="46941">NDPIQHININLHRSKGAEMQATSLLREIGTLKEQLDRERRRRERASENAAACQDALTAAQQEASRLRYVASGLEDEVRSERRWRKEQAQTTRASMHALASRLPLVEKAIQARARATQGACRATMRQLAALRQVILEAVPPGSSPGMPRTRALSLLDAACEELQALDKGPAGGARSPLDSPQRASFFLQSTPPAAADPDLDPRDLFQQEGAAAAAAAGTPASVHSAMARMEAVVPRYRAAVVAAQTQTGLMREALAVAERERDAAAEECKTWRAAAERYEAKAAELGGSLHEERERASRAAAEAAARLQDSQHEAARAADRAKELADRAAALEADLTSARADLAEARALTQRQRETAARLEALIDEQAADVSTALQLVARRSAEPGALPVKRLGVDACAKDAWHIPSVASAGAPAPRPDVPLEELLAGLGGALEEALSLR</sequence>
<evidence type="ECO:0000256" key="1">
    <source>
        <dbReference type="SAM" id="Coils"/>
    </source>
</evidence>
<organism evidence="2">
    <name type="scientific">Auxenochlorella protothecoides</name>
    <name type="common">Green microalga</name>
    <name type="synonym">Chlorella protothecoides</name>
    <dbReference type="NCBI Taxonomy" id="3075"/>
    <lineage>
        <taxon>Eukaryota</taxon>
        <taxon>Viridiplantae</taxon>
        <taxon>Chlorophyta</taxon>
        <taxon>core chlorophytes</taxon>
        <taxon>Trebouxiophyceae</taxon>
        <taxon>Chlorellales</taxon>
        <taxon>Chlorellaceae</taxon>
        <taxon>Auxenochlorella</taxon>
    </lineage>
</organism>
<feature type="non-terminal residue" evidence="2">
    <location>
        <position position="1"/>
    </location>
</feature>
<reference evidence="2" key="1">
    <citation type="submission" date="2015-08" db="EMBL/GenBank/DDBJ databases">
        <authorList>
            <person name="Babu N.S."/>
            <person name="Beckwith C.J."/>
            <person name="Beseler K.G."/>
            <person name="Brison A."/>
            <person name="Carone J.V."/>
            <person name="Caskin T.P."/>
            <person name="Diamond M."/>
            <person name="Durham M.E."/>
            <person name="Foxe J.M."/>
            <person name="Go M."/>
            <person name="Henderson B.A."/>
            <person name="Jones I.B."/>
            <person name="McGettigan J.A."/>
            <person name="Micheletti S.J."/>
            <person name="Nasrallah M.E."/>
            <person name="Ortiz D."/>
            <person name="Piller C.R."/>
            <person name="Privatt S.R."/>
            <person name="Schneider S.L."/>
            <person name="Sharp S."/>
            <person name="Smith T.C."/>
            <person name="Stanton J.D."/>
            <person name="Ullery H.E."/>
            <person name="Wilson R.J."/>
            <person name="Serrano M.G."/>
            <person name="Buck G."/>
            <person name="Lee V."/>
            <person name="Wang Y."/>
            <person name="Carvalho R."/>
            <person name="Voegtly L."/>
            <person name="Shi R."/>
            <person name="Duckworth R."/>
            <person name="Johnson A."/>
            <person name="Loviza R."/>
            <person name="Walstead R."/>
            <person name="Shah Z."/>
            <person name="Kiflezghi M."/>
            <person name="Wade K."/>
            <person name="Ball S.L."/>
            <person name="Bradley K.W."/>
            <person name="Asai D.J."/>
            <person name="Bowman C.A."/>
            <person name="Russell D.A."/>
            <person name="Pope W.H."/>
            <person name="Jacobs-Sera D."/>
            <person name="Hendrix R.W."/>
            <person name="Hatfull G.F."/>
        </authorList>
    </citation>
    <scope>NUCLEOTIDE SEQUENCE</scope>
</reference>
<feature type="coiled-coil region" evidence="1">
    <location>
        <begin position="254"/>
        <end position="365"/>
    </location>
</feature>
<evidence type="ECO:0000313" key="2">
    <source>
        <dbReference type="EMBL" id="JAT70618.1"/>
    </source>
</evidence>
<dbReference type="EMBL" id="GDKF01008004">
    <property type="protein sequence ID" value="JAT70618.1"/>
    <property type="molecule type" value="Transcribed_RNA"/>
</dbReference>
<protein>
    <submittedName>
        <fullName evidence="2">Uncharacterized protein</fullName>
    </submittedName>
</protein>
<name>A0A1D1ZUH6_AUXPR</name>
<accession>A0A1D1ZUH6</accession>
<dbReference type="AlphaFoldDB" id="A0A1D1ZUH6"/>
<proteinExistence type="predicted"/>
<keyword evidence="1" id="KW-0175">Coiled coil</keyword>
<gene>
    <name evidence="2" type="ORF">g.2828</name>
</gene>
<feature type="coiled-coil region" evidence="1">
    <location>
        <begin position="21"/>
        <end position="62"/>
    </location>
</feature>